<name>A0ABV6A1P9_9PSEU</name>
<accession>A0ABV6A1P9</accession>
<organism evidence="1 2">
    <name type="scientific">Allokutzneria oryzae</name>
    <dbReference type="NCBI Taxonomy" id="1378989"/>
    <lineage>
        <taxon>Bacteria</taxon>
        <taxon>Bacillati</taxon>
        <taxon>Actinomycetota</taxon>
        <taxon>Actinomycetes</taxon>
        <taxon>Pseudonocardiales</taxon>
        <taxon>Pseudonocardiaceae</taxon>
        <taxon>Allokutzneria</taxon>
    </lineage>
</organism>
<evidence type="ECO:0000313" key="1">
    <source>
        <dbReference type="EMBL" id="MFB9907077.1"/>
    </source>
</evidence>
<gene>
    <name evidence="1" type="ORF">ACFFQA_24345</name>
</gene>
<dbReference type="EMBL" id="JBHLZU010000019">
    <property type="protein sequence ID" value="MFB9907077.1"/>
    <property type="molecule type" value="Genomic_DNA"/>
</dbReference>
<protein>
    <submittedName>
        <fullName evidence="1">Uncharacterized protein</fullName>
    </submittedName>
</protein>
<keyword evidence="2" id="KW-1185">Reference proteome</keyword>
<reference evidence="1 2" key="1">
    <citation type="submission" date="2024-09" db="EMBL/GenBank/DDBJ databases">
        <authorList>
            <person name="Sun Q."/>
            <person name="Mori K."/>
        </authorList>
    </citation>
    <scope>NUCLEOTIDE SEQUENCE [LARGE SCALE GENOMIC DNA]</scope>
    <source>
        <strain evidence="1 2">TBRC 7907</strain>
    </source>
</reference>
<evidence type="ECO:0000313" key="2">
    <source>
        <dbReference type="Proteomes" id="UP001589693"/>
    </source>
</evidence>
<sequence length="89" mass="9388">MTERIHPDRVRYALRSVRAAAYRIEVAEAGTTLALVMTASAAGRRNAAEKIVGLLGAAGLRVVAEEPARALTEGGNGFLVVADEVERPS</sequence>
<dbReference type="RefSeq" id="WP_377856553.1">
    <property type="nucleotide sequence ID" value="NZ_JBHLZU010000019.1"/>
</dbReference>
<dbReference type="Proteomes" id="UP001589693">
    <property type="component" value="Unassembled WGS sequence"/>
</dbReference>
<comment type="caution">
    <text evidence="1">The sequence shown here is derived from an EMBL/GenBank/DDBJ whole genome shotgun (WGS) entry which is preliminary data.</text>
</comment>
<proteinExistence type="predicted"/>